<evidence type="ECO:0000256" key="1">
    <source>
        <dbReference type="ARBA" id="ARBA00007577"/>
    </source>
</evidence>
<dbReference type="GO" id="GO:0005524">
    <property type="term" value="F:ATP binding"/>
    <property type="evidence" value="ECO:0007669"/>
    <property type="project" value="UniProtKB-KW"/>
</dbReference>
<dbReference type="GO" id="GO:0016887">
    <property type="term" value="F:ATP hydrolysis activity"/>
    <property type="evidence" value="ECO:0007669"/>
    <property type="project" value="InterPro"/>
</dbReference>
<reference evidence="13 14" key="1">
    <citation type="submission" date="2018-09" db="EMBL/GenBank/DDBJ databases">
        <title>A high-quality reference genome of wild soybean provides a powerful tool to mine soybean genomes.</title>
        <authorList>
            <person name="Xie M."/>
            <person name="Chung C.Y.L."/>
            <person name="Li M.-W."/>
            <person name="Wong F.-L."/>
            <person name="Chan T.-F."/>
            <person name="Lam H.-M."/>
        </authorList>
    </citation>
    <scope>NUCLEOTIDE SEQUENCE [LARGE SCALE GENOMIC DNA]</scope>
    <source>
        <strain evidence="14">cv. W05</strain>
        <tissue evidence="13">Hypocotyl of etiolated seedlings</tissue>
    </source>
</reference>
<keyword evidence="14" id="KW-1185">Reference proteome</keyword>
<feature type="domain" description="ABC transporter" evidence="11">
    <location>
        <begin position="1014"/>
        <end position="1251"/>
    </location>
</feature>
<dbReference type="InterPro" id="IPR036640">
    <property type="entry name" value="ABC1_TM_sf"/>
</dbReference>
<feature type="transmembrane region" description="Helical" evidence="10">
    <location>
        <begin position="731"/>
        <end position="751"/>
    </location>
</feature>
<evidence type="ECO:0000313" key="14">
    <source>
        <dbReference type="Proteomes" id="UP000289340"/>
    </source>
</evidence>
<keyword evidence="2" id="KW-0813">Transport</keyword>
<dbReference type="Pfam" id="PF00664">
    <property type="entry name" value="ABC_membrane"/>
    <property type="match status" value="2"/>
</dbReference>
<feature type="transmembrane region" description="Helical" evidence="10">
    <location>
        <begin position="312"/>
        <end position="331"/>
    </location>
</feature>
<dbReference type="FunFam" id="3.40.50.300:FF:000205">
    <property type="entry name" value="ABC transporter B family member 4"/>
    <property type="match status" value="2"/>
</dbReference>
<dbReference type="PROSITE" id="PS00211">
    <property type="entry name" value="ABC_TRANSPORTER_1"/>
    <property type="match status" value="2"/>
</dbReference>
<evidence type="ECO:0000256" key="8">
    <source>
        <dbReference type="ARBA" id="ARBA00023136"/>
    </source>
</evidence>
<feature type="transmembrane region" description="Helical" evidence="10">
    <location>
        <begin position="189"/>
        <end position="217"/>
    </location>
</feature>
<dbReference type="GO" id="GO:0140359">
    <property type="term" value="F:ABC-type transporter activity"/>
    <property type="evidence" value="ECO:0007669"/>
    <property type="project" value="InterPro"/>
</dbReference>
<keyword evidence="4" id="KW-0677">Repeat</keyword>
<evidence type="ECO:0000313" key="13">
    <source>
        <dbReference type="EMBL" id="RZB46022.1"/>
    </source>
</evidence>
<sequence length="1266" mass="140122">MREDQNHIGVDTKKKKNGSIGSIFMHADGLDWFLMVLGVFGAMGDGFSSPVMMYFIGRIVNNIGDVSKITPSTFMHNVNKYSLALSYFASASFFTSFLGTNIVHSLSLLLWGITEGYCWTRTSERQAARMRVKYLKAVLRQDVSYFDLHVTSKSEVLTCVSSDSLVIQEVLSEKVPNFLMNFFRFVGSYIAAFVLLWKLAIVAFPFVVLLVIPGLIYGKTMMGLARRIREESNKAGTIAEQAIFSIRTVYSFVGESKTINAFSDALQGSVKLGLRQGLAKGLAIGSNGVVFAIWSFMVYYGSRLVMYHGAKGGTVFAVGSVICIGGSALGASLSELKYITEACVAGERIMEMIKRVPNIDSENMAGVILEKVSGEVEFDHVKFIYPSRPDNVILNDFCLRIPAGKTLALVGGSGSGKSTVISLLQRFYDPIEGEIRLDGVAYHRLQLKWLRSQMGLVSQEPTLFATSIKKNMLFGREDANEEEIVEAAKAANAHDFISQLPQGYNTQVGEKGVQISGGQKQKIAIARAIIKKPQILLLDEATSALDSESERKVQEALDKIVLDRTTIIIAHRLSTIRDAHVIIVLENGKIMEMGSHDELIQNNNGYYTSLVHFQQVEKSKNDAFFHPLISNGDMQNTSSHMARHSVSTNSMAQFSFVDGDNTEKVRDDDQKLPSPSFWRLLSSNLREWKQTCFGCLSALLFGAIEPLYAFAMGSMVSIFFLSNHDEIKRKIILYSLFFVGLAVLSLVLNIIQHYSFAYMGEYLTKRLKEKMLSKILNFEIAWFDRDENSTGVVCSRLIKEANIVRSLVGDKMAQLVQTISSVVIACTMGLIIAWRYAIVIIVVQPIIIACFYTRCVLLKGMSEKAIKAQDKSSKIAIEAISNFRTITSFSSQDHVIKMLKKAQEGPSHESIQQSWFVGIGLGCARSLKTLTQALEFWYGGKLVFHDYITSKALFEICLIFANIGRVIADASSLANDIAKGVTVSGLVFSILDRNTKIEPHETNAYKPQKLTGDIELQDVYFAYPSRPNVMIFQDFSMKIEAGKSTALVGQSGSGKSTIIGLIERFYDPLEGIVTMDGIDIRSYHLRSLRNYIALVSQEPTLFNGTIRENIAYGAFDKTNEAEIIEAARIANAHDFIASMKDGYDTWCGDRGLQLSGGQKQRIAIARAVLKNPNVLLLDEATSAIDSQAENVVQNALERVMVGRTSVVVAHRLNTIKNCNQIVVLDKGRVVEEGNHTSLLAKGPNGVYYSLASLQRSLVTTSVINTE</sequence>
<feature type="domain" description="ABC transporter" evidence="11">
    <location>
        <begin position="376"/>
        <end position="612"/>
    </location>
</feature>
<proteinExistence type="inferred from homology"/>
<dbReference type="PROSITE" id="PS50929">
    <property type="entry name" value="ABC_TM1F"/>
    <property type="match status" value="2"/>
</dbReference>
<dbReference type="SUPFAM" id="SSF52540">
    <property type="entry name" value="P-loop containing nucleoside triphosphate hydrolases"/>
    <property type="match status" value="2"/>
</dbReference>
<dbReference type="SUPFAM" id="SSF90123">
    <property type="entry name" value="ABC transporter transmembrane region"/>
    <property type="match status" value="2"/>
</dbReference>
<dbReference type="CDD" id="cd03249">
    <property type="entry name" value="ABC_MTABC3_MDL1_MDL2"/>
    <property type="match status" value="2"/>
</dbReference>
<evidence type="ECO:0000256" key="2">
    <source>
        <dbReference type="ARBA" id="ARBA00022448"/>
    </source>
</evidence>
<evidence type="ECO:0000259" key="12">
    <source>
        <dbReference type="PROSITE" id="PS50929"/>
    </source>
</evidence>
<keyword evidence="6" id="KW-0067">ATP-binding</keyword>
<evidence type="ECO:0000256" key="3">
    <source>
        <dbReference type="ARBA" id="ARBA00022692"/>
    </source>
</evidence>
<dbReference type="Gene3D" id="3.40.50.300">
    <property type="entry name" value="P-loop containing nucleotide triphosphate hydrolases"/>
    <property type="match status" value="2"/>
</dbReference>
<keyword evidence="5" id="KW-0547">Nucleotide-binding</keyword>
<gene>
    <name evidence="13" type="ORF">D0Y65_050169</name>
</gene>
<evidence type="ECO:0000256" key="7">
    <source>
        <dbReference type="ARBA" id="ARBA00022989"/>
    </source>
</evidence>
<feature type="transmembrane region" description="Helical" evidence="10">
    <location>
        <begin position="838"/>
        <end position="857"/>
    </location>
</feature>
<feature type="transmembrane region" description="Helical" evidence="10">
    <location>
        <begin position="691"/>
        <end position="711"/>
    </location>
</feature>
<feature type="domain" description="ABC transmembrane type-1" evidence="12">
    <location>
        <begin position="693"/>
        <end position="979"/>
    </location>
</feature>
<feature type="domain" description="ABC transmembrane type-1" evidence="12">
    <location>
        <begin position="36"/>
        <end position="341"/>
    </location>
</feature>
<organism evidence="13 14">
    <name type="scientific">Glycine soja</name>
    <name type="common">Wild soybean</name>
    <dbReference type="NCBI Taxonomy" id="3848"/>
    <lineage>
        <taxon>Eukaryota</taxon>
        <taxon>Viridiplantae</taxon>
        <taxon>Streptophyta</taxon>
        <taxon>Embryophyta</taxon>
        <taxon>Tracheophyta</taxon>
        <taxon>Spermatophyta</taxon>
        <taxon>Magnoliopsida</taxon>
        <taxon>eudicotyledons</taxon>
        <taxon>Gunneridae</taxon>
        <taxon>Pentapetalae</taxon>
        <taxon>rosids</taxon>
        <taxon>fabids</taxon>
        <taxon>Fabales</taxon>
        <taxon>Fabaceae</taxon>
        <taxon>Papilionoideae</taxon>
        <taxon>50 kb inversion clade</taxon>
        <taxon>NPAAA clade</taxon>
        <taxon>indigoferoid/millettioid clade</taxon>
        <taxon>Phaseoleae</taxon>
        <taxon>Glycine</taxon>
        <taxon>Glycine subgen. Soja</taxon>
    </lineage>
</organism>
<name>A0A445FB13_GLYSO</name>
<dbReference type="InterPro" id="IPR003593">
    <property type="entry name" value="AAA+_ATPase"/>
</dbReference>
<keyword evidence="9" id="KW-0325">Glycoprotein</keyword>
<dbReference type="PROSITE" id="PS50893">
    <property type="entry name" value="ABC_TRANSPORTER_2"/>
    <property type="match status" value="2"/>
</dbReference>
<comment type="caution">
    <text evidence="13">The sequence shown here is derived from an EMBL/GenBank/DDBJ whole genome shotgun (WGS) entry which is preliminary data.</text>
</comment>
<dbReference type="EMBL" id="QZWG01000019">
    <property type="protein sequence ID" value="RZB46022.1"/>
    <property type="molecule type" value="Genomic_DNA"/>
</dbReference>
<keyword evidence="8 10" id="KW-0472">Membrane</keyword>
<dbReference type="InterPro" id="IPR027417">
    <property type="entry name" value="P-loop_NTPase"/>
</dbReference>
<protein>
    <submittedName>
        <fullName evidence="13">ABC transporter B family member 15 isoform B</fullName>
    </submittedName>
</protein>
<evidence type="ECO:0000256" key="9">
    <source>
        <dbReference type="ARBA" id="ARBA00023180"/>
    </source>
</evidence>
<evidence type="ECO:0000256" key="4">
    <source>
        <dbReference type="ARBA" id="ARBA00022737"/>
    </source>
</evidence>
<keyword evidence="7 10" id="KW-1133">Transmembrane helix</keyword>
<evidence type="ECO:0000256" key="5">
    <source>
        <dbReference type="ARBA" id="ARBA00022741"/>
    </source>
</evidence>
<dbReference type="CDD" id="cd18577">
    <property type="entry name" value="ABC_6TM_Pgp_ABCB1_D1_like"/>
    <property type="match status" value="1"/>
</dbReference>
<dbReference type="CDD" id="cd18578">
    <property type="entry name" value="ABC_6TM_Pgp_ABCB1_D2_like"/>
    <property type="match status" value="1"/>
</dbReference>
<dbReference type="Proteomes" id="UP000289340">
    <property type="component" value="Chromosome 19"/>
</dbReference>
<feature type="transmembrane region" description="Helical" evidence="10">
    <location>
        <begin position="281"/>
        <end position="300"/>
    </location>
</feature>
<keyword evidence="3 10" id="KW-0812">Transmembrane</keyword>
<feature type="transmembrane region" description="Helical" evidence="10">
    <location>
        <begin position="81"/>
        <end position="103"/>
    </location>
</feature>
<dbReference type="SMART" id="SM00382">
    <property type="entry name" value="AAA"/>
    <property type="match status" value="2"/>
</dbReference>
<dbReference type="InterPro" id="IPR003439">
    <property type="entry name" value="ABC_transporter-like_ATP-bd"/>
</dbReference>
<evidence type="ECO:0000256" key="6">
    <source>
        <dbReference type="ARBA" id="ARBA00022840"/>
    </source>
</evidence>
<dbReference type="PANTHER" id="PTHR45136">
    <property type="entry name" value="ABC TRANSPORTER DOMAIN-CONTAINING PROTEIN"/>
    <property type="match status" value="1"/>
</dbReference>
<dbReference type="InterPro" id="IPR017871">
    <property type="entry name" value="ABC_transporter-like_CS"/>
</dbReference>
<feature type="transmembrane region" description="Helical" evidence="10">
    <location>
        <begin position="815"/>
        <end position="832"/>
    </location>
</feature>
<dbReference type="Gene3D" id="1.20.1560.10">
    <property type="entry name" value="ABC transporter type 1, transmembrane domain"/>
    <property type="match status" value="1"/>
</dbReference>
<dbReference type="AlphaFoldDB" id="A0A445FB13"/>
<evidence type="ECO:0000256" key="10">
    <source>
        <dbReference type="SAM" id="Phobius"/>
    </source>
</evidence>
<accession>A0A445FB13</accession>
<comment type="similarity">
    <text evidence="1">Belongs to the ABC transporter superfamily. ABCB family. Multidrug resistance exporter (TC 3.A.1.201) subfamily.</text>
</comment>
<evidence type="ECO:0000259" key="11">
    <source>
        <dbReference type="PROSITE" id="PS50893"/>
    </source>
</evidence>
<dbReference type="PANTHER" id="PTHR45136:SF2">
    <property type="entry name" value="ABC TRANSPORTER DOMAIN-CONTAINING PROTEIN"/>
    <property type="match status" value="1"/>
</dbReference>
<dbReference type="Pfam" id="PF00005">
    <property type="entry name" value="ABC_tran"/>
    <property type="match status" value="2"/>
</dbReference>
<dbReference type="GO" id="GO:0016020">
    <property type="term" value="C:membrane"/>
    <property type="evidence" value="ECO:0007669"/>
    <property type="project" value="InterPro"/>
</dbReference>
<dbReference type="InterPro" id="IPR011527">
    <property type="entry name" value="ABC1_TM_dom"/>
</dbReference>